<evidence type="ECO:0000256" key="5">
    <source>
        <dbReference type="ARBA" id="ARBA00022977"/>
    </source>
</evidence>
<dbReference type="UniPathway" id="UPA00060">
    <property type="reaction ID" value="UER00141"/>
</dbReference>
<keyword evidence="4 9" id="KW-0460">Magnesium</keyword>
<evidence type="ECO:0000256" key="7">
    <source>
        <dbReference type="ARBA" id="ARBA00047851"/>
    </source>
</evidence>
<dbReference type="InterPro" id="IPR013785">
    <property type="entry name" value="Aldolase_TIM"/>
</dbReference>
<comment type="cofactor">
    <cofactor evidence="9">
        <name>Mg(2+)</name>
        <dbReference type="ChEBI" id="CHEBI:18420"/>
    </cofactor>
    <text evidence="9">Binds 1 Mg(2+) ion per subunit.</text>
</comment>
<feature type="domain" description="Thiamine phosphate synthase/TenI" evidence="12">
    <location>
        <begin position="15"/>
        <end position="187"/>
    </location>
</feature>
<dbReference type="InterPro" id="IPR034291">
    <property type="entry name" value="TMP_synthase"/>
</dbReference>
<dbReference type="Gene3D" id="3.20.20.70">
    <property type="entry name" value="Aldolase class I"/>
    <property type="match status" value="1"/>
</dbReference>
<sequence>MMLNRLQYISQGNSAAEQLGHIRSALAAGCRWIQLRWKGQQEEALLQLALQVKALCREHNAVLIINDHAAVARVADADGLHLGLGDMPVAEARRLLGPGKIIGGTANTLADVLQRATEQCDYVGLGPFRFTTTKEKLSPVLGLEGYRDMMQALTTAGITLPVYAIGGLQTGDVTGLTGAGVYGIAVSGLISQARHAASLVQQLNQQLYASTSYSR</sequence>
<dbReference type="Proteomes" id="UP000240572">
    <property type="component" value="Unassembled WGS sequence"/>
</dbReference>
<comment type="catalytic activity">
    <reaction evidence="6 9 10">
        <text>4-methyl-5-(2-phosphooxyethyl)-thiazole + 4-amino-2-methyl-5-(diphosphooxymethyl)pyrimidine + H(+) = thiamine phosphate + diphosphate</text>
        <dbReference type="Rhea" id="RHEA:22328"/>
        <dbReference type="ChEBI" id="CHEBI:15378"/>
        <dbReference type="ChEBI" id="CHEBI:33019"/>
        <dbReference type="ChEBI" id="CHEBI:37575"/>
        <dbReference type="ChEBI" id="CHEBI:57841"/>
        <dbReference type="ChEBI" id="CHEBI:58296"/>
        <dbReference type="EC" id="2.5.1.3"/>
    </reaction>
</comment>
<name>A0A2P8CSQ7_9BACT</name>
<dbReference type="GO" id="GO:0009229">
    <property type="term" value="P:thiamine diphosphate biosynthetic process"/>
    <property type="evidence" value="ECO:0007669"/>
    <property type="project" value="UniProtKB-UniRule"/>
</dbReference>
<keyword evidence="14" id="KW-1185">Reference proteome</keyword>
<dbReference type="InterPro" id="IPR036206">
    <property type="entry name" value="ThiamineP_synth_sf"/>
</dbReference>
<dbReference type="InterPro" id="IPR022998">
    <property type="entry name" value="ThiamineP_synth_TenI"/>
</dbReference>
<comment type="caution">
    <text evidence="9">Lacks conserved residue(s) required for the propagation of feature annotation.</text>
</comment>
<evidence type="ECO:0000256" key="10">
    <source>
        <dbReference type="RuleBase" id="RU003826"/>
    </source>
</evidence>
<feature type="binding site" evidence="9">
    <location>
        <begin position="34"/>
        <end position="38"/>
    </location>
    <ligand>
        <name>4-amino-2-methyl-5-(diphosphooxymethyl)pyrimidine</name>
        <dbReference type="ChEBI" id="CHEBI:57841"/>
    </ligand>
</feature>
<protein>
    <recommendedName>
        <fullName evidence="9">Thiamine-phosphate synthase</fullName>
        <shortName evidence="9">TP synthase</shortName>
        <shortName evidence="9">TPS</shortName>
        <ecNumber evidence="9">2.5.1.3</ecNumber>
    </recommendedName>
    <alternativeName>
        <fullName evidence="9">Thiamine-phosphate pyrophosphorylase</fullName>
        <shortName evidence="9">TMP pyrophosphorylase</shortName>
        <shortName evidence="9">TMP-PPase</shortName>
    </alternativeName>
</protein>
<dbReference type="GO" id="GO:0009228">
    <property type="term" value="P:thiamine biosynthetic process"/>
    <property type="evidence" value="ECO:0007669"/>
    <property type="project" value="UniProtKB-KW"/>
</dbReference>
<dbReference type="EC" id="2.5.1.3" evidence="9"/>
<dbReference type="HAMAP" id="MF_00097">
    <property type="entry name" value="TMP_synthase"/>
    <property type="match status" value="1"/>
</dbReference>
<evidence type="ECO:0000256" key="4">
    <source>
        <dbReference type="ARBA" id="ARBA00022842"/>
    </source>
</evidence>
<feature type="binding site" evidence="9">
    <location>
        <position position="134"/>
    </location>
    <ligand>
        <name>4-amino-2-methyl-5-(diphosphooxymethyl)pyrimidine</name>
        <dbReference type="ChEBI" id="CHEBI:57841"/>
    </ligand>
</feature>
<feature type="binding site" evidence="9">
    <location>
        <position position="167"/>
    </location>
    <ligand>
        <name>2-[(2R,5Z)-2-carboxy-4-methylthiazol-5(2H)-ylidene]ethyl phosphate</name>
        <dbReference type="ChEBI" id="CHEBI:62899"/>
    </ligand>
</feature>
<proteinExistence type="inferred from homology"/>
<dbReference type="PANTHER" id="PTHR20857">
    <property type="entry name" value="THIAMINE-PHOSPHATE PYROPHOSPHORYLASE"/>
    <property type="match status" value="1"/>
</dbReference>
<dbReference type="NCBIfam" id="NF000736">
    <property type="entry name" value="PRK00043.2-3"/>
    <property type="match status" value="1"/>
</dbReference>
<reference evidence="13 14" key="1">
    <citation type="submission" date="2018-03" db="EMBL/GenBank/DDBJ databases">
        <title>Genomic Encyclopedia of Type Strains, Phase III (KMG-III): the genomes of soil and plant-associated and newly described type strains.</title>
        <authorList>
            <person name="Whitman W."/>
        </authorList>
    </citation>
    <scope>NUCLEOTIDE SEQUENCE [LARGE SCALE GENOMIC DNA]</scope>
    <source>
        <strain evidence="13 14">CGMCC 1.12700</strain>
    </source>
</reference>
<dbReference type="Pfam" id="PF02581">
    <property type="entry name" value="TMP-TENI"/>
    <property type="match status" value="1"/>
</dbReference>
<dbReference type="PANTHER" id="PTHR20857:SF15">
    <property type="entry name" value="THIAMINE-PHOSPHATE SYNTHASE"/>
    <property type="match status" value="1"/>
</dbReference>
<feature type="binding site" evidence="9">
    <location>
        <position position="86"/>
    </location>
    <ligand>
        <name>Mg(2+)</name>
        <dbReference type="ChEBI" id="CHEBI:18420"/>
    </ligand>
</feature>
<comment type="catalytic activity">
    <reaction evidence="8 9 10">
        <text>2-[(2R,5Z)-2-carboxy-4-methylthiazol-5(2H)-ylidene]ethyl phosphate + 4-amino-2-methyl-5-(diphosphooxymethyl)pyrimidine + 2 H(+) = thiamine phosphate + CO2 + diphosphate</text>
        <dbReference type="Rhea" id="RHEA:47844"/>
        <dbReference type="ChEBI" id="CHEBI:15378"/>
        <dbReference type="ChEBI" id="CHEBI:16526"/>
        <dbReference type="ChEBI" id="CHEBI:33019"/>
        <dbReference type="ChEBI" id="CHEBI:37575"/>
        <dbReference type="ChEBI" id="CHEBI:57841"/>
        <dbReference type="ChEBI" id="CHEBI:62899"/>
        <dbReference type="EC" id="2.5.1.3"/>
    </reaction>
</comment>
<comment type="similarity">
    <text evidence="9 10">Belongs to the thiamine-phosphate synthase family.</text>
</comment>
<evidence type="ECO:0000313" key="13">
    <source>
        <dbReference type="EMBL" id="PSK87994.1"/>
    </source>
</evidence>
<evidence type="ECO:0000256" key="6">
    <source>
        <dbReference type="ARBA" id="ARBA00047334"/>
    </source>
</evidence>
<comment type="catalytic activity">
    <reaction evidence="7 9 10">
        <text>2-(2-carboxy-4-methylthiazol-5-yl)ethyl phosphate + 4-amino-2-methyl-5-(diphosphooxymethyl)pyrimidine + 2 H(+) = thiamine phosphate + CO2 + diphosphate</text>
        <dbReference type="Rhea" id="RHEA:47848"/>
        <dbReference type="ChEBI" id="CHEBI:15378"/>
        <dbReference type="ChEBI" id="CHEBI:16526"/>
        <dbReference type="ChEBI" id="CHEBI:33019"/>
        <dbReference type="ChEBI" id="CHEBI:37575"/>
        <dbReference type="ChEBI" id="CHEBI:57841"/>
        <dbReference type="ChEBI" id="CHEBI:62890"/>
        <dbReference type="EC" id="2.5.1.3"/>
    </reaction>
</comment>
<comment type="caution">
    <text evidence="13">The sequence shown here is derived from an EMBL/GenBank/DDBJ whole genome shotgun (WGS) entry which is preliminary data.</text>
</comment>
<keyword evidence="5 9" id="KW-0784">Thiamine biosynthesis</keyword>
<gene>
    <name evidence="9" type="primary">thiE</name>
    <name evidence="13" type="ORF">B0I18_11625</name>
</gene>
<feature type="binding site" evidence="9">
    <location>
        <position position="105"/>
    </location>
    <ligand>
        <name>4-amino-2-methyl-5-(diphosphooxymethyl)pyrimidine</name>
        <dbReference type="ChEBI" id="CHEBI:57841"/>
    </ligand>
</feature>
<dbReference type="AlphaFoldDB" id="A0A2P8CSQ7"/>
<evidence type="ECO:0000256" key="2">
    <source>
        <dbReference type="ARBA" id="ARBA00022679"/>
    </source>
</evidence>
<evidence type="ECO:0000256" key="3">
    <source>
        <dbReference type="ARBA" id="ARBA00022723"/>
    </source>
</evidence>
<feature type="binding site" evidence="9">
    <location>
        <position position="67"/>
    </location>
    <ligand>
        <name>Mg(2+)</name>
        <dbReference type="ChEBI" id="CHEBI:18420"/>
    </ligand>
</feature>
<evidence type="ECO:0000259" key="12">
    <source>
        <dbReference type="Pfam" id="PF02581"/>
    </source>
</evidence>
<feature type="binding site" evidence="9">
    <location>
        <position position="66"/>
    </location>
    <ligand>
        <name>4-amino-2-methyl-5-(diphosphooxymethyl)pyrimidine</name>
        <dbReference type="ChEBI" id="CHEBI:57841"/>
    </ligand>
</feature>
<dbReference type="NCBIfam" id="TIGR00693">
    <property type="entry name" value="thiE"/>
    <property type="match status" value="1"/>
</dbReference>
<evidence type="ECO:0000256" key="9">
    <source>
        <dbReference type="HAMAP-Rule" id="MF_00097"/>
    </source>
</evidence>
<dbReference type="EMBL" id="PYGD01000016">
    <property type="protein sequence ID" value="PSK87994.1"/>
    <property type="molecule type" value="Genomic_DNA"/>
</dbReference>
<dbReference type="CDD" id="cd00564">
    <property type="entry name" value="TMP_TenI"/>
    <property type="match status" value="1"/>
</dbReference>
<dbReference type="GO" id="GO:0004789">
    <property type="term" value="F:thiamine-phosphate diphosphorylase activity"/>
    <property type="evidence" value="ECO:0007669"/>
    <property type="project" value="UniProtKB-UniRule"/>
</dbReference>
<dbReference type="GO" id="GO:0000287">
    <property type="term" value="F:magnesium ion binding"/>
    <property type="evidence" value="ECO:0007669"/>
    <property type="project" value="UniProtKB-UniRule"/>
</dbReference>
<organism evidence="13 14">
    <name type="scientific">Taibaiella chishuiensis</name>
    <dbReference type="NCBI Taxonomy" id="1434707"/>
    <lineage>
        <taxon>Bacteria</taxon>
        <taxon>Pseudomonadati</taxon>
        <taxon>Bacteroidota</taxon>
        <taxon>Chitinophagia</taxon>
        <taxon>Chitinophagales</taxon>
        <taxon>Chitinophagaceae</taxon>
        <taxon>Taibaiella</taxon>
    </lineage>
</organism>
<evidence type="ECO:0000256" key="8">
    <source>
        <dbReference type="ARBA" id="ARBA00047883"/>
    </source>
</evidence>
<evidence type="ECO:0000313" key="14">
    <source>
        <dbReference type="Proteomes" id="UP000240572"/>
    </source>
</evidence>
<comment type="function">
    <text evidence="9">Condenses 4-methyl-5-(beta-hydroxyethyl)thiazole monophosphate (THZ-P) and 2-methyl-4-amino-5-hydroxymethyl pyrimidine pyrophosphate (HMP-PP) to form thiamine monophosphate (TMP).</text>
</comment>
<feature type="binding site" evidence="9">
    <location>
        <begin position="131"/>
        <end position="133"/>
    </location>
    <ligand>
        <name>2-[(2R,5Z)-2-carboxy-4-methylthiazol-5(2H)-ylidene]ethyl phosphate</name>
        <dbReference type="ChEBI" id="CHEBI:62899"/>
    </ligand>
</feature>
<dbReference type="GO" id="GO:0005737">
    <property type="term" value="C:cytoplasm"/>
    <property type="evidence" value="ECO:0007669"/>
    <property type="project" value="TreeGrafter"/>
</dbReference>
<evidence type="ECO:0000256" key="1">
    <source>
        <dbReference type="ARBA" id="ARBA00005165"/>
    </source>
</evidence>
<accession>A0A2P8CSQ7</accession>
<dbReference type="SUPFAM" id="SSF51391">
    <property type="entry name" value="Thiamin phosphate synthase"/>
    <property type="match status" value="1"/>
</dbReference>
<keyword evidence="2 9" id="KW-0808">Transferase</keyword>
<comment type="pathway">
    <text evidence="1 9 11">Cofactor biosynthesis; thiamine diphosphate biosynthesis; thiamine phosphate from 4-amino-2-methyl-5-diphosphomethylpyrimidine and 4-methyl-5-(2-phosphoethyl)-thiazole: step 1/1.</text>
</comment>
<evidence type="ECO:0000256" key="11">
    <source>
        <dbReference type="RuleBase" id="RU004253"/>
    </source>
</evidence>
<keyword evidence="3 9" id="KW-0479">Metal-binding</keyword>
<dbReference type="RefSeq" id="WP_245882151.1">
    <property type="nucleotide sequence ID" value="NZ_PYGD01000016.1"/>
</dbReference>